<keyword evidence="3 6" id="KW-0812">Transmembrane</keyword>
<gene>
    <name evidence="8" type="ORF">Tel_04280</name>
</gene>
<dbReference type="KEGG" id="tee:Tel_04280"/>
<keyword evidence="9" id="KW-1185">Reference proteome</keyword>
<evidence type="ECO:0000256" key="3">
    <source>
        <dbReference type="ARBA" id="ARBA00022692"/>
    </source>
</evidence>
<organism evidence="8 9">
    <name type="scientific">Candidatus Tenderia electrophaga</name>
    <dbReference type="NCBI Taxonomy" id="1748243"/>
    <lineage>
        <taxon>Bacteria</taxon>
        <taxon>Pseudomonadati</taxon>
        <taxon>Pseudomonadota</taxon>
        <taxon>Gammaproteobacteria</taxon>
        <taxon>Candidatus Tenderiales</taxon>
        <taxon>Candidatus Tenderiaceae</taxon>
        <taxon>Candidatus Tenderia</taxon>
    </lineage>
</organism>
<dbReference type="GO" id="GO:0005886">
    <property type="term" value="C:plasma membrane"/>
    <property type="evidence" value="ECO:0007669"/>
    <property type="project" value="UniProtKB-SubCell"/>
</dbReference>
<evidence type="ECO:0000256" key="4">
    <source>
        <dbReference type="ARBA" id="ARBA00022989"/>
    </source>
</evidence>
<evidence type="ECO:0000313" key="9">
    <source>
        <dbReference type="Proteomes" id="UP000055136"/>
    </source>
</evidence>
<evidence type="ECO:0000313" key="8">
    <source>
        <dbReference type="EMBL" id="ALP52422.1"/>
    </source>
</evidence>
<comment type="subcellular location">
    <subcellularLocation>
        <location evidence="1">Cell membrane</location>
        <topology evidence="1">Multi-pass membrane protein</topology>
    </subcellularLocation>
</comment>
<evidence type="ECO:0000256" key="6">
    <source>
        <dbReference type="SAM" id="Phobius"/>
    </source>
</evidence>
<dbReference type="Pfam" id="PF13396">
    <property type="entry name" value="PLDc_N"/>
    <property type="match status" value="1"/>
</dbReference>
<feature type="domain" description="Cardiolipin synthase N-terminal" evidence="7">
    <location>
        <begin position="15"/>
        <end position="57"/>
    </location>
</feature>
<dbReference type="EMBL" id="CP013099">
    <property type="protein sequence ID" value="ALP52422.1"/>
    <property type="molecule type" value="Genomic_DNA"/>
</dbReference>
<protein>
    <recommendedName>
        <fullName evidence="7">Cardiolipin synthase N-terminal domain-containing protein</fullName>
    </recommendedName>
</protein>
<dbReference type="InterPro" id="IPR027379">
    <property type="entry name" value="CLS_N"/>
</dbReference>
<dbReference type="Proteomes" id="UP000055136">
    <property type="component" value="Chromosome"/>
</dbReference>
<name>A0A0S2TB93_9GAMM</name>
<accession>A0A0S2TB93</accession>
<dbReference type="AlphaFoldDB" id="A0A0S2TB93"/>
<sequence>MGIEVGGLLGLIILVLDVWAIVKIIQSAAGTGAKVLWIVVILVLPVLGLILWLLFGPKDA</sequence>
<keyword evidence="2" id="KW-1003">Cell membrane</keyword>
<feature type="transmembrane region" description="Helical" evidence="6">
    <location>
        <begin position="36"/>
        <end position="55"/>
    </location>
</feature>
<keyword evidence="5 6" id="KW-0472">Membrane</keyword>
<reference evidence="8" key="1">
    <citation type="submission" date="2015-10" db="EMBL/GenBank/DDBJ databases">
        <title>Description of Candidatus Tenderia electrophaga gen. nov, sp. nov., an Uncultivated Electroautotroph from a Biocathode Enrichment.</title>
        <authorList>
            <person name="Eddie B.J."/>
            <person name="Malanoski A.P."/>
            <person name="Wang Z."/>
            <person name="Hall R.J."/>
            <person name="Oh S.D."/>
            <person name="Heiner C."/>
            <person name="Lin B."/>
            <person name="Strycharz-Glaven S.M."/>
        </authorList>
    </citation>
    <scope>NUCLEOTIDE SEQUENCE [LARGE SCALE GENOMIC DNA]</scope>
    <source>
        <strain evidence="8">NRL1</strain>
    </source>
</reference>
<evidence type="ECO:0000256" key="2">
    <source>
        <dbReference type="ARBA" id="ARBA00022475"/>
    </source>
</evidence>
<evidence type="ECO:0000256" key="1">
    <source>
        <dbReference type="ARBA" id="ARBA00004651"/>
    </source>
</evidence>
<evidence type="ECO:0000259" key="7">
    <source>
        <dbReference type="Pfam" id="PF13396"/>
    </source>
</evidence>
<evidence type="ECO:0000256" key="5">
    <source>
        <dbReference type="ARBA" id="ARBA00023136"/>
    </source>
</evidence>
<keyword evidence="4 6" id="KW-1133">Transmembrane helix</keyword>
<proteinExistence type="predicted"/>